<accession>A0A3S1H6S4</accession>
<dbReference type="InterPro" id="IPR018544">
    <property type="entry name" value="KICS_2"/>
</dbReference>
<dbReference type="GO" id="GO:0061462">
    <property type="term" value="P:protein localization to lysosome"/>
    <property type="evidence" value="ECO:0007669"/>
    <property type="project" value="TreeGrafter"/>
</dbReference>
<gene>
    <name evidence="2" type="ORF">EGW08_018856</name>
</gene>
<dbReference type="Pfam" id="PF09404">
    <property type="entry name" value="C12orf66_like"/>
    <property type="match status" value="1"/>
</dbReference>
<reference evidence="2 3" key="1">
    <citation type="submission" date="2019-01" db="EMBL/GenBank/DDBJ databases">
        <title>A draft genome assembly of the solar-powered sea slug Elysia chlorotica.</title>
        <authorList>
            <person name="Cai H."/>
            <person name="Li Q."/>
            <person name="Fang X."/>
            <person name="Li J."/>
            <person name="Curtis N.E."/>
            <person name="Altenburger A."/>
            <person name="Shibata T."/>
            <person name="Feng M."/>
            <person name="Maeda T."/>
            <person name="Schwartz J.A."/>
            <person name="Shigenobu S."/>
            <person name="Lundholm N."/>
            <person name="Nishiyama T."/>
            <person name="Yang H."/>
            <person name="Hasebe M."/>
            <person name="Li S."/>
            <person name="Pierce S.K."/>
            <person name="Wang J."/>
        </authorList>
    </citation>
    <scope>NUCLEOTIDE SEQUENCE [LARGE SCALE GENOMIC DNA]</scope>
    <source>
        <strain evidence="2">EC2010</strain>
        <tissue evidence="2">Whole organism of an adult</tissue>
    </source>
</reference>
<keyword evidence="3" id="KW-1185">Reference proteome</keyword>
<dbReference type="OrthoDB" id="18134at2759"/>
<dbReference type="Gene3D" id="3.30.450.240">
    <property type="match status" value="1"/>
</dbReference>
<sequence>MIILGLLALRLLSLIGQASFFDQLKSAFGARSSKTQHFPPLHCWLTRFKSILLSKFGLYFYDILAKQTVPPLLKASLAKTSEDFVGKVHTFQKKSDAHCVYLVLEAQGLHGRVSEGGYHHPKKYSVKPQGMETYPPIFAYPVERVVNPVHWPNIVMMINSSPDQGDKLKVFYDKATEKRPHISYFIIRADPHVWLVSIFESKKSEKDSTVNSFMTDMAMQLRCHTVLASLKSFAKS</sequence>
<feature type="chain" id="PRO_5018735443" evidence="1">
    <location>
        <begin position="19"/>
        <end position="236"/>
    </location>
</feature>
<dbReference type="InterPro" id="IPR038060">
    <property type="entry name" value="C12orf66-like_central_sf"/>
</dbReference>
<evidence type="ECO:0000313" key="2">
    <source>
        <dbReference type="EMBL" id="RUS73378.1"/>
    </source>
</evidence>
<dbReference type="SUPFAM" id="SSF158548">
    <property type="entry name" value="FLJ32549 domain-like"/>
    <property type="match status" value="1"/>
</dbReference>
<evidence type="ECO:0000256" key="1">
    <source>
        <dbReference type="SAM" id="SignalP"/>
    </source>
</evidence>
<dbReference type="GO" id="GO:0034198">
    <property type="term" value="P:cellular response to amino acid starvation"/>
    <property type="evidence" value="ECO:0007669"/>
    <property type="project" value="TreeGrafter"/>
</dbReference>
<comment type="caution">
    <text evidence="2">The sequence shown here is derived from an EMBL/GenBank/DDBJ whole genome shotgun (WGS) entry which is preliminary data.</text>
</comment>
<dbReference type="AlphaFoldDB" id="A0A3S1H6S4"/>
<dbReference type="PANTHER" id="PTHR31581">
    <property type="entry name" value="KICSTOR COMPLEX PROTEIN C12ORF66"/>
    <property type="match status" value="1"/>
</dbReference>
<dbReference type="PANTHER" id="PTHR31581:SF1">
    <property type="entry name" value="KICSTOR SUBUNIT 2"/>
    <property type="match status" value="1"/>
</dbReference>
<organism evidence="2 3">
    <name type="scientific">Elysia chlorotica</name>
    <name type="common">Eastern emerald elysia</name>
    <name type="synonym">Sea slug</name>
    <dbReference type="NCBI Taxonomy" id="188477"/>
    <lineage>
        <taxon>Eukaryota</taxon>
        <taxon>Metazoa</taxon>
        <taxon>Spiralia</taxon>
        <taxon>Lophotrochozoa</taxon>
        <taxon>Mollusca</taxon>
        <taxon>Gastropoda</taxon>
        <taxon>Heterobranchia</taxon>
        <taxon>Euthyneura</taxon>
        <taxon>Panpulmonata</taxon>
        <taxon>Sacoglossa</taxon>
        <taxon>Placobranchoidea</taxon>
        <taxon>Plakobranchidae</taxon>
        <taxon>Elysia</taxon>
    </lineage>
</organism>
<dbReference type="SUPFAM" id="SSF160651">
    <property type="entry name" value="FLJ32549 C-terminal domain-like"/>
    <property type="match status" value="1"/>
</dbReference>
<proteinExistence type="predicted"/>
<name>A0A3S1H6S4_ELYCH</name>
<keyword evidence="1" id="KW-0732">Signal</keyword>
<feature type="signal peptide" evidence="1">
    <location>
        <begin position="1"/>
        <end position="18"/>
    </location>
</feature>
<dbReference type="GO" id="GO:0042149">
    <property type="term" value="P:cellular response to glucose starvation"/>
    <property type="evidence" value="ECO:0007669"/>
    <property type="project" value="TreeGrafter"/>
</dbReference>
<protein>
    <submittedName>
        <fullName evidence="2">Uncharacterized protein</fullName>
    </submittedName>
</protein>
<evidence type="ECO:0000313" key="3">
    <source>
        <dbReference type="Proteomes" id="UP000271974"/>
    </source>
</evidence>
<dbReference type="GO" id="GO:1904262">
    <property type="term" value="P:negative regulation of TORC1 signaling"/>
    <property type="evidence" value="ECO:0007669"/>
    <property type="project" value="TreeGrafter"/>
</dbReference>
<dbReference type="EMBL" id="RQTK01000943">
    <property type="protein sequence ID" value="RUS73378.1"/>
    <property type="molecule type" value="Genomic_DNA"/>
</dbReference>
<dbReference type="Proteomes" id="UP000271974">
    <property type="component" value="Unassembled WGS sequence"/>
</dbReference>
<dbReference type="STRING" id="188477.A0A3S1H6S4"/>